<dbReference type="InterPro" id="IPR009571">
    <property type="entry name" value="SUR7/Rim9-like_fungi"/>
</dbReference>
<feature type="transmembrane region" description="Helical" evidence="2">
    <location>
        <begin position="99"/>
        <end position="120"/>
    </location>
</feature>
<dbReference type="AlphaFoldDB" id="A0A7H9HKR8"/>
<protein>
    <recommendedName>
        <fullName evidence="5">Pali-domain-containing protein</fullName>
    </recommendedName>
</protein>
<evidence type="ECO:0000256" key="2">
    <source>
        <dbReference type="SAM" id="Phobius"/>
    </source>
</evidence>
<keyword evidence="4" id="KW-1185">Reference proteome</keyword>
<dbReference type="EMBL" id="CP059267">
    <property type="protein sequence ID" value="QLQ78418.1"/>
    <property type="molecule type" value="Genomic_DNA"/>
</dbReference>
<organism evidence="3 4">
    <name type="scientific">Torulaspora globosa</name>
    <dbReference type="NCBI Taxonomy" id="48254"/>
    <lineage>
        <taxon>Eukaryota</taxon>
        <taxon>Fungi</taxon>
        <taxon>Dikarya</taxon>
        <taxon>Ascomycota</taxon>
        <taxon>Saccharomycotina</taxon>
        <taxon>Saccharomycetes</taxon>
        <taxon>Saccharomycetales</taxon>
        <taxon>Saccharomycetaceae</taxon>
        <taxon>Torulaspora</taxon>
    </lineage>
</organism>
<dbReference type="GO" id="GO:0005886">
    <property type="term" value="C:plasma membrane"/>
    <property type="evidence" value="ECO:0007669"/>
    <property type="project" value="InterPro"/>
</dbReference>
<proteinExistence type="predicted"/>
<feature type="compositionally biased region" description="Basic and acidic residues" evidence="1">
    <location>
        <begin position="327"/>
        <end position="338"/>
    </location>
</feature>
<dbReference type="GO" id="GO:0035838">
    <property type="term" value="C:growing cell tip"/>
    <property type="evidence" value="ECO:0007669"/>
    <property type="project" value="TreeGrafter"/>
</dbReference>
<evidence type="ECO:0000313" key="3">
    <source>
        <dbReference type="EMBL" id="QLQ78418.1"/>
    </source>
</evidence>
<accession>A0A7H9HKR8</accession>
<keyword evidence="2" id="KW-0812">Transmembrane</keyword>
<feature type="region of interest" description="Disordered" evidence="1">
    <location>
        <begin position="327"/>
        <end position="383"/>
    </location>
</feature>
<dbReference type="Pfam" id="PF06687">
    <property type="entry name" value="SUR7"/>
    <property type="match status" value="1"/>
</dbReference>
<evidence type="ECO:0008006" key="5">
    <source>
        <dbReference type="Google" id="ProtNLM"/>
    </source>
</evidence>
<reference evidence="3 4" key="1">
    <citation type="submission" date="2020-06" db="EMBL/GenBank/DDBJ databases">
        <title>The yeast mating-type switching endonuclease HO is a domesticated member of an unorthodox homing genetic element family.</title>
        <authorList>
            <person name="Coughlan A.Y."/>
            <person name="Lombardi L."/>
            <person name="Braun-Galleani S."/>
            <person name="Martos A.R."/>
            <person name="Galeote V."/>
            <person name="Bigey F."/>
            <person name="Dequin S."/>
            <person name="Byrne K.P."/>
            <person name="Wolfe K.H."/>
        </authorList>
    </citation>
    <scope>NUCLEOTIDE SEQUENCE [LARGE SCALE GENOMIC DNA]</scope>
    <source>
        <strain evidence="3 4">CBS2947</strain>
    </source>
</reference>
<dbReference type="PANTHER" id="PTHR28013">
    <property type="entry name" value="PROTEIN DCV1-RELATED"/>
    <property type="match status" value="1"/>
</dbReference>
<feature type="transmembrane region" description="Helical" evidence="2">
    <location>
        <begin position="12"/>
        <end position="37"/>
    </location>
</feature>
<keyword evidence="2" id="KW-1133">Transmembrane helix</keyword>
<evidence type="ECO:0000313" key="4">
    <source>
        <dbReference type="Proteomes" id="UP000510647"/>
    </source>
</evidence>
<keyword evidence="2" id="KW-0472">Membrane</keyword>
<evidence type="ECO:0000256" key="1">
    <source>
        <dbReference type="SAM" id="MobiDB-lite"/>
    </source>
</evidence>
<feature type="transmembrane region" description="Helical" evidence="2">
    <location>
        <begin position="157"/>
        <end position="181"/>
    </location>
</feature>
<dbReference type="OrthoDB" id="2354757at2759"/>
<name>A0A7H9HKR8_9SACH</name>
<feature type="compositionally biased region" description="Polar residues" evidence="1">
    <location>
        <begin position="339"/>
        <end position="376"/>
    </location>
</feature>
<dbReference type="Proteomes" id="UP000510647">
    <property type="component" value="Chromosome 1"/>
</dbReference>
<dbReference type="InterPro" id="IPR051380">
    <property type="entry name" value="pH-response_reg_palI/RIM9"/>
</dbReference>
<sequence>MIKKMLPRTRSVFVVICGFQFIAMGFLIIASVTAPVFKEIALSKYEGTSYGVFGYCESDGSCTKASATYEPFKVGADGNWNLGKTARKNLGKVLIMTPIAAGLNIIAFLTTLVAFVVGLVRDSSNGVLFTLNLVMTAIGFATSGVACVVVFLLFYPHVTWCCWLLIPAAVLPLVAVPMVFVAHSSRKRADREVSDDELTGIVQHDAILDSEFDSPSRKDGTMNNTSDSLLEKPLVLPSYDYLHKQETVVRTDTGTTAHSSVEKDPYDVQVETKSQTAFSAINGPTTQARPPVSLSMASSEYSNNYAQSQLQKEPRDVLEDIIKDSMSKDELTDSHMRSASDNGSDFTSISQRAARQQPTGPRSFPLQQQSMPSNLRSAGPDPTDMLLQNNPNFLQPNGRRMQPPVYNYQPNHFPQQGRRPRNPNGYGGFQNNVASPAAPSTSTHYKPAYKRVGARNNMMPPASSMNGNNPYQFR</sequence>
<dbReference type="PANTHER" id="PTHR28013:SF8">
    <property type="entry name" value="AEL027WP"/>
    <property type="match status" value="1"/>
</dbReference>
<dbReference type="GO" id="GO:0032153">
    <property type="term" value="C:cell division site"/>
    <property type="evidence" value="ECO:0007669"/>
    <property type="project" value="TreeGrafter"/>
</dbReference>
<gene>
    <name evidence="3" type="ORF">HG537_0A06650</name>
</gene>
<feature type="transmembrane region" description="Helical" evidence="2">
    <location>
        <begin position="127"/>
        <end position="151"/>
    </location>
</feature>